<evidence type="ECO:0000313" key="6">
    <source>
        <dbReference type="EMBL" id="VDK47622.1"/>
    </source>
</evidence>
<evidence type="ECO:0000256" key="3">
    <source>
        <dbReference type="ARBA" id="ARBA00022989"/>
    </source>
</evidence>
<keyword evidence="7" id="KW-1185">Reference proteome</keyword>
<dbReference type="Proteomes" id="UP000271889">
    <property type="component" value="Unassembled WGS sequence"/>
</dbReference>
<dbReference type="OrthoDB" id="5869912at2759"/>
<dbReference type="PANTHER" id="PTHR23360">
    <property type="entry name" value="G-PROTEIN COUPLED RECEPTORS FAMILY 1 PROFILE DOMAIN-CONTAINING PROTEIN-RELATED"/>
    <property type="match status" value="1"/>
</dbReference>
<evidence type="ECO:0000256" key="4">
    <source>
        <dbReference type="ARBA" id="ARBA00023136"/>
    </source>
</evidence>
<evidence type="ECO:0000313" key="7">
    <source>
        <dbReference type="Proteomes" id="UP000271889"/>
    </source>
</evidence>
<dbReference type="EMBL" id="UYRV01001847">
    <property type="protein sequence ID" value="VDK47622.1"/>
    <property type="molecule type" value="Genomic_DNA"/>
</dbReference>
<evidence type="ECO:0000256" key="1">
    <source>
        <dbReference type="ARBA" id="ARBA00004370"/>
    </source>
</evidence>
<dbReference type="Gene3D" id="1.20.1070.10">
    <property type="entry name" value="Rhodopsin 7-helix transmembrane proteins"/>
    <property type="match status" value="1"/>
</dbReference>
<sequence length="147" mass="17042">MCNPPNALQENVKAVWYIIAFVLCGVTLFCYVLAFLVLSYKRNARKSMRSLTVIFSTFLCTRFITILTANALNIANAVTAMISYSLNFYVIFWRSRDYREHLRQQQKRLLRYFFGICFQFATKNVFFSNQAASTSAVNITVISARQR</sequence>
<dbReference type="InterPro" id="IPR019424">
    <property type="entry name" value="7TM_GPCR_Srsx"/>
</dbReference>
<dbReference type="GO" id="GO:0004930">
    <property type="term" value="F:G protein-coupled receptor activity"/>
    <property type="evidence" value="ECO:0007669"/>
    <property type="project" value="InterPro"/>
</dbReference>
<feature type="transmembrane region" description="Helical" evidence="5">
    <location>
        <begin position="50"/>
        <end position="68"/>
    </location>
</feature>
<evidence type="ECO:0000256" key="5">
    <source>
        <dbReference type="SAM" id="Phobius"/>
    </source>
</evidence>
<dbReference type="Pfam" id="PF10320">
    <property type="entry name" value="7TM_GPCR_Srsx"/>
    <property type="match status" value="1"/>
</dbReference>
<reference evidence="6 7" key="1">
    <citation type="submission" date="2018-11" db="EMBL/GenBank/DDBJ databases">
        <authorList>
            <consortium name="Pathogen Informatics"/>
        </authorList>
    </citation>
    <scope>NUCLEOTIDE SEQUENCE [LARGE SCALE GENOMIC DNA]</scope>
</reference>
<feature type="transmembrane region" description="Helical" evidence="5">
    <location>
        <begin position="14"/>
        <end position="38"/>
    </location>
</feature>
<dbReference type="GO" id="GO:0016020">
    <property type="term" value="C:membrane"/>
    <property type="evidence" value="ECO:0007669"/>
    <property type="project" value="UniProtKB-SubCell"/>
</dbReference>
<evidence type="ECO:0000256" key="2">
    <source>
        <dbReference type="ARBA" id="ARBA00022692"/>
    </source>
</evidence>
<dbReference type="PANTHER" id="PTHR23360:SF37">
    <property type="entry name" value="G-PROTEIN COUPLED RECEPTORS FAMILY 1 PROFILE DOMAIN-CONTAINING PROTEIN"/>
    <property type="match status" value="1"/>
</dbReference>
<dbReference type="InterPro" id="IPR000276">
    <property type="entry name" value="GPCR_Rhodpsn"/>
</dbReference>
<gene>
    <name evidence="6" type="ORF">CGOC_LOCUS1077</name>
</gene>
<proteinExistence type="predicted"/>
<keyword evidence="3 5" id="KW-1133">Transmembrane helix</keyword>
<keyword evidence="4 5" id="KW-0472">Membrane</keyword>
<name>A0A3P6QCL4_CYLGO</name>
<dbReference type="InterPro" id="IPR047130">
    <property type="entry name" value="7TM_GPCR_Srsx_nematod"/>
</dbReference>
<feature type="transmembrane region" description="Helical" evidence="5">
    <location>
        <begin position="74"/>
        <end position="93"/>
    </location>
</feature>
<comment type="subcellular location">
    <subcellularLocation>
        <location evidence="1">Membrane</location>
    </subcellularLocation>
</comment>
<dbReference type="SUPFAM" id="SSF81321">
    <property type="entry name" value="Family A G protein-coupled receptor-like"/>
    <property type="match status" value="1"/>
</dbReference>
<dbReference type="SMART" id="SM01381">
    <property type="entry name" value="7TM_GPCR_Srsx"/>
    <property type="match status" value="1"/>
</dbReference>
<organism evidence="6 7">
    <name type="scientific">Cylicostephanus goldi</name>
    <name type="common">Nematode worm</name>
    <dbReference type="NCBI Taxonomy" id="71465"/>
    <lineage>
        <taxon>Eukaryota</taxon>
        <taxon>Metazoa</taxon>
        <taxon>Ecdysozoa</taxon>
        <taxon>Nematoda</taxon>
        <taxon>Chromadorea</taxon>
        <taxon>Rhabditida</taxon>
        <taxon>Rhabditina</taxon>
        <taxon>Rhabditomorpha</taxon>
        <taxon>Strongyloidea</taxon>
        <taxon>Strongylidae</taxon>
        <taxon>Cylicostephanus</taxon>
    </lineage>
</organism>
<dbReference type="AlphaFoldDB" id="A0A3P6QCL4"/>
<keyword evidence="2 5" id="KW-0812">Transmembrane</keyword>
<protein>
    <submittedName>
        <fullName evidence="6">Uncharacterized protein</fullName>
    </submittedName>
</protein>
<accession>A0A3P6QCL4</accession>